<accession>A0A1L8H9T2</accession>
<dbReference type="KEGG" id="xla:108709861"/>
<evidence type="ECO:0000256" key="4">
    <source>
        <dbReference type="ARBA" id="ARBA00022491"/>
    </source>
</evidence>
<comment type="subcellular location">
    <subcellularLocation>
        <location evidence="1">Cytoplasm</location>
    </subcellularLocation>
</comment>
<dbReference type="GO" id="GO:0000122">
    <property type="term" value="P:negative regulation of transcription by RNA polymerase II"/>
    <property type="evidence" value="ECO:0000318"/>
    <property type="project" value="GO_Central"/>
</dbReference>
<dbReference type="GO" id="GO:0006986">
    <property type="term" value="P:response to unfolded protein"/>
    <property type="evidence" value="ECO:0007669"/>
    <property type="project" value="UniProtKB-KW"/>
</dbReference>
<evidence type="ECO:0000256" key="9">
    <source>
        <dbReference type="ARBA" id="ARBA00023159"/>
    </source>
</evidence>
<dbReference type="GO" id="GO:0001228">
    <property type="term" value="F:DNA-binding transcription activator activity, RNA polymerase II-specific"/>
    <property type="evidence" value="ECO:0000318"/>
    <property type="project" value="GO_Central"/>
</dbReference>
<dbReference type="RefSeq" id="XP_018105568.1">
    <property type="nucleotide sequence ID" value="XM_018250079.2"/>
</dbReference>
<feature type="region of interest" description="Disordered" evidence="13">
    <location>
        <begin position="99"/>
        <end position="167"/>
    </location>
</feature>
<dbReference type="CTD" id="108709861"/>
<dbReference type="GO" id="GO:0036488">
    <property type="term" value="C:CHOP-C/EBP complex"/>
    <property type="evidence" value="ECO:0000318"/>
    <property type="project" value="GO_Central"/>
</dbReference>
<evidence type="ECO:0000256" key="10">
    <source>
        <dbReference type="ARBA" id="ARBA00023163"/>
    </source>
</evidence>
<dbReference type="GO" id="GO:0070059">
    <property type="term" value="P:intrinsic apoptotic signaling pathway in response to endoplasmic reticulum stress"/>
    <property type="evidence" value="ECO:0000318"/>
    <property type="project" value="GO_Central"/>
</dbReference>
<dbReference type="AlphaFoldDB" id="A0A1L8H9T2"/>
<dbReference type="OrthoDB" id="8962665at2759"/>
<dbReference type="GO" id="GO:0046982">
    <property type="term" value="F:protein heterodimerization activity"/>
    <property type="evidence" value="ECO:0000318"/>
    <property type="project" value="GO_Central"/>
</dbReference>
<dbReference type="PIRSF" id="PIRSF016571">
    <property type="entry name" value="C/EBPzeta_CHOP_DDIT3"/>
    <property type="match status" value="1"/>
</dbReference>
<keyword evidence="9" id="KW-0010">Activator</keyword>
<dbReference type="OMA" id="NQTWAEG"/>
<comment type="similarity">
    <text evidence="2">Belongs to the bZIP family.</text>
</comment>
<dbReference type="PaxDb" id="8355-A0A1L8H9T2"/>
<keyword evidence="7" id="KW-0805">Transcription regulation</keyword>
<evidence type="ECO:0000256" key="7">
    <source>
        <dbReference type="ARBA" id="ARBA00023015"/>
    </source>
</evidence>
<dbReference type="PANTHER" id="PTHR16833:SF0">
    <property type="entry name" value="DNA DAMAGE-INDUCIBLE TRANSCRIPT 3 PROTEIN"/>
    <property type="match status" value="1"/>
</dbReference>
<evidence type="ECO:0000313" key="15">
    <source>
        <dbReference type="RefSeq" id="XP_018105568.1"/>
    </source>
</evidence>
<dbReference type="GO" id="GO:0005737">
    <property type="term" value="C:cytoplasm"/>
    <property type="evidence" value="ECO:0000318"/>
    <property type="project" value="GO_Central"/>
</dbReference>
<dbReference type="Bgee" id="108709861">
    <property type="expression patterns" value="Expressed in heart and 17 other cell types or tissues"/>
</dbReference>
<feature type="compositionally biased region" description="Basic and acidic residues" evidence="13">
    <location>
        <begin position="157"/>
        <end position="167"/>
    </location>
</feature>
<dbReference type="GO" id="GO:1990622">
    <property type="term" value="C:CHOP-ATF3 complex"/>
    <property type="evidence" value="ECO:0000318"/>
    <property type="project" value="GO_Central"/>
</dbReference>
<reference evidence="15" key="2">
    <citation type="submission" date="2025-08" db="UniProtKB">
        <authorList>
            <consortium name="RefSeq"/>
        </authorList>
    </citation>
    <scope>IDENTIFICATION</scope>
    <source>
        <strain evidence="15">J_2021</strain>
        <tissue evidence="15">Erythrocytes</tissue>
    </source>
</reference>
<dbReference type="GO" id="GO:0000978">
    <property type="term" value="F:RNA polymerase II cis-regulatory region sequence-specific DNA binding"/>
    <property type="evidence" value="ECO:0000318"/>
    <property type="project" value="GO_Central"/>
</dbReference>
<dbReference type="PANTHER" id="PTHR16833">
    <property type="entry name" value="DNA DAMAGE-INDUCIBLE TRANSCRIPT 3 DDIT3"/>
    <property type="match status" value="1"/>
</dbReference>
<proteinExistence type="inferred from homology"/>
<evidence type="ECO:0000256" key="11">
    <source>
        <dbReference type="ARBA" id="ARBA00023230"/>
    </source>
</evidence>
<dbReference type="Xenbase" id="XB-GENE-17339744">
    <property type="gene designation" value="ddit3.S"/>
</dbReference>
<name>A0A1L8H9T2_XENLA</name>
<dbReference type="Proteomes" id="UP000186698">
    <property type="component" value="Chromosome 2S"/>
</dbReference>
<evidence type="ECO:0000256" key="3">
    <source>
        <dbReference type="ARBA" id="ARBA00022490"/>
    </source>
</evidence>
<gene>
    <name evidence="15 16" type="primary">ddit3.S</name>
</gene>
<keyword evidence="5" id="KW-0597">Phosphoprotein</keyword>
<evidence type="ECO:0000256" key="8">
    <source>
        <dbReference type="ARBA" id="ARBA00023125"/>
    </source>
</evidence>
<evidence type="ECO:0000256" key="2">
    <source>
        <dbReference type="ARBA" id="ARBA00007163"/>
    </source>
</evidence>
<evidence type="ECO:0000256" key="6">
    <source>
        <dbReference type="ARBA" id="ARBA00022843"/>
    </source>
</evidence>
<keyword evidence="12" id="KW-0175">Coiled coil</keyword>
<keyword evidence="14" id="KW-1185">Reference proteome</keyword>
<sequence>MMAESLPFCGPMGTLSGWELEAWYEDLQDILWADTKEAGNLLPVVPEEQELLQIESVGHSPYIWSAESPLLMDISNEDTDVQLLPSTILEVINSDLEDRCNVSGSPKSEDTRQSEVPELDYCSSSSVNTHTEDEEPCVSQRASKRKRSRQSQGGKVRVREREEENEKKVAHLLSENERLKWEIERLSKEVEHTRKALIERMVNLKKD</sequence>
<dbReference type="STRING" id="8355.A0A1L8H9T2"/>
<reference evidence="14" key="1">
    <citation type="submission" date="2024-06" db="UniProtKB">
        <authorList>
            <consortium name="RefSeq"/>
        </authorList>
    </citation>
    <scope>NUCLEOTIDE SEQUENCE [LARGE SCALE GENOMIC DNA]</scope>
    <source>
        <strain evidence="14">J_2021</strain>
    </source>
</reference>
<feature type="coiled-coil region" evidence="12">
    <location>
        <begin position="169"/>
        <end position="207"/>
    </location>
</feature>
<evidence type="ECO:0000256" key="5">
    <source>
        <dbReference type="ARBA" id="ARBA00022553"/>
    </source>
</evidence>
<dbReference type="GO" id="GO:0006983">
    <property type="term" value="P:ER overload response"/>
    <property type="evidence" value="ECO:0000318"/>
    <property type="project" value="GO_Central"/>
</dbReference>
<protein>
    <submittedName>
        <fullName evidence="15">DNA damage-inducible transcript 3 protein</fullName>
    </submittedName>
</protein>
<evidence type="ECO:0000256" key="12">
    <source>
        <dbReference type="SAM" id="Coils"/>
    </source>
</evidence>
<keyword evidence="8" id="KW-0238">DNA-binding</keyword>
<keyword evidence="3" id="KW-0963">Cytoplasm</keyword>
<keyword evidence="6" id="KW-0832">Ubl conjugation</keyword>
<dbReference type="InterPro" id="IPR016670">
    <property type="entry name" value="DNA_damage_induc_transcript_3"/>
</dbReference>
<dbReference type="AGR" id="Xenbase:XB-GENE-17339744"/>
<dbReference type="GeneID" id="108709861"/>
<dbReference type="GO" id="GO:1990617">
    <property type="term" value="C:CHOP-ATF4 complex"/>
    <property type="evidence" value="ECO:0000318"/>
    <property type="project" value="GO_Central"/>
</dbReference>
<evidence type="ECO:0000256" key="1">
    <source>
        <dbReference type="ARBA" id="ARBA00004496"/>
    </source>
</evidence>
<evidence type="ECO:0000313" key="16">
    <source>
        <dbReference type="Xenbase" id="XB-GENE-17339744"/>
    </source>
</evidence>
<organism evidence="14 15">
    <name type="scientific">Xenopus laevis</name>
    <name type="common">African clawed frog</name>
    <dbReference type="NCBI Taxonomy" id="8355"/>
    <lineage>
        <taxon>Eukaryota</taxon>
        <taxon>Metazoa</taxon>
        <taxon>Chordata</taxon>
        <taxon>Craniata</taxon>
        <taxon>Vertebrata</taxon>
        <taxon>Euteleostomi</taxon>
        <taxon>Amphibia</taxon>
        <taxon>Batrachia</taxon>
        <taxon>Anura</taxon>
        <taxon>Pipoidea</taxon>
        <taxon>Pipidae</taxon>
        <taxon>Xenopodinae</taxon>
        <taxon>Xenopus</taxon>
        <taxon>Xenopus</taxon>
    </lineage>
</organism>
<evidence type="ECO:0000256" key="13">
    <source>
        <dbReference type="SAM" id="MobiDB-lite"/>
    </source>
</evidence>
<evidence type="ECO:0000313" key="14">
    <source>
        <dbReference type="Proteomes" id="UP000186698"/>
    </source>
</evidence>
<keyword evidence="11" id="KW-0834">Unfolded protein response</keyword>
<keyword evidence="10" id="KW-0804">Transcription</keyword>
<keyword evidence="4" id="KW-0678">Repressor</keyword>